<evidence type="ECO:0000313" key="3">
    <source>
        <dbReference type="EMBL" id="KAL0946609.1"/>
    </source>
</evidence>
<dbReference type="Proteomes" id="UP001556367">
    <property type="component" value="Unassembled WGS sequence"/>
</dbReference>
<protein>
    <submittedName>
        <fullName evidence="3">Uncharacterized protein</fullName>
    </submittedName>
</protein>
<feature type="region of interest" description="Disordered" evidence="1">
    <location>
        <begin position="29"/>
        <end position="70"/>
    </location>
</feature>
<feature type="transmembrane region" description="Helical" evidence="2">
    <location>
        <begin position="197"/>
        <end position="221"/>
    </location>
</feature>
<proteinExistence type="predicted"/>
<reference evidence="4" key="1">
    <citation type="submission" date="2024-06" db="EMBL/GenBank/DDBJ databases">
        <title>Multi-omics analyses provide insights into the biosynthesis of the anticancer antibiotic pleurotin in Hohenbuehelia grisea.</title>
        <authorList>
            <person name="Weaver J.A."/>
            <person name="Alberti F."/>
        </authorList>
    </citation>
    <scope>NUCLEOTIDE SEQUENCE [LARGE SCALE GENOMIC DNA]</scope>
    <source>
        <strain evidence="4">T-177</strain>
    </source>
</reference>
<name>A0ABR3ITE8_9AGAR</name>
<evidence type="ECO:0000256" key="2">
    <source>
        <dbReference type="SAM" id="Phobius"/>
    </source>
</evidence>
<feature type="compositionally biased region" description="Polar residues" evidence="1">
    <location>
        <begin position="46"/>
        <end position="57"/>
    </location>
</feature>
<keyword evidence="2" id="KW-1133">Transmembrane helix</keyword>
<evidence type="ECO:0000256" key="1">
    <source>
        <dbReference type="SAM" id="MobiDB-lite"/>
    </source>
</evidence>
<keyword evidence="2" id="KW-0472">Membrane</keyword>
<dbReference type="EMBL" id="JASNQZ010000015">
    <property type="protein sequence ID" value="KAL0946609.1"/>
    <property type="molecule type" value="Genomic_DNA"/>
</dbReference>
<keyword evidence="2" id="KW-0812">Transmembrane</keyword>
<organism evidence="3 4">
    <name type="scientific">Hohenbuehelia grisea</name>
    <dbReference type="NCBI Taxonomy" id="104357"/>
    <lineage>
        <taxon>Eukaryota</taxon>
        <taxon>Fungi</taxon>
        <taxon>Dikarya</taxon>
        <taxon>Basidiomycota</taxon>
        <taxon>Agaricomycotina</taxon>
        <taxon>Agaricomycetes</taxon>
        <taxon>Agaricomycetidae</taxon>
        <taxon>Agaricales</taxon>
        <taxon>Pleurotineae</taxon>
        <taxon>Pleurotaceae</taxon>
        <taxon>Hohenbuehelia</taxon>
    </lineage>
</organism>
<gene>
    <name evidence="3" type="ORF">HGRIS_012807</name>
</gene>
<evidence type="ECO:0000313" key="4">
    <source>
        <dbReference type="Proteomes" id="UP001556367"/>
    </source>
</evidence>
<keyword evidence="4" id="KW-1185">Reference proteome</keyword>
<sequence length="701" mass="74663">MRPVTVPALGRFASLYPRTPVANNYIPARTKRRQDITRKSKKKHSQTTNRLGSSNLDIASHPGNKFGTNDSQHRILAGSQKTKEDLDTSGMAAVPVPIPDTGSQSAISPSIAHRPFNTSPAHASSATAHSNTLANSLVTTSTPTTLSLPASALPSSLSFSVTQARSSPSASSGYPLSVFPVHTALAQSHSTQHTRPLLSTLAIALIAGGSACFLLGAFIIIKACTRPQRRPRPTPSLPILESGFGDNEKAVGDESPIFGGKERLSPQINHNSRSWIWPQEPQAAQMWPESVQAPSHLQHWEEIGIGHQSQQNVRQAEKQRFDFIFTDQHGAGPTLAHPSPINLAQKPPIQQMQHAITRAARRLSTASLRLYPNEYHTSNVGDGPTLTADGHGIMSRGNAKAALRKSKSVSVLKQEERTRGISYHWHSQGLAYDGADVYSPNIQSMSPAPIAIAAPTPSAKGGRSRIKSSYYTSVAYPRTSAVPQGLTGSVSAKSFVFDQTSGPALQRSESRRDRDTQALAAALGFGSPSPICPPPPSPQPTLYPDDSLSMAGPPKRTLKKRMSTRGMTADADRLQKTASLAFSSPPLDAGSALGNLMLMDFATSKSIATLGARLGSSQGGNSTYVGSGAATMTMANKAGHSRAGDKPPRVPSPPPLPSLAQMALEHADPNGYADYRSPTYSIYGLYEADRKSRLSAAGNER</sequence>
<comment type="caution">
    <text evidence="3">The sequence shown here is derived from an EMBL/GenBank/DDBJ whole genome shotgun (WGS) entry which is preliminary data.</text>
</comment>
<feature type="region of interest" description="Disordered" evidence="1">
    <location>
        <begin position="637"/>
        <end position="659"/>
    </location>
</feature>
<accession>A0ABR3ITE8</accession>